<dbReference type="AlphaFoldDB" id="A0A6M0H566"/>
<feature type="transmembrane region" description="Helical" evidence="1">
    <location>
        <begin position="112"/>
        <end position="142"/>
    </location>
</feature>
<feature type="transmembrane region" description="Helical" evidence="1">
    <location>
        <begin position="163"/>
        <end position="190"/>
    </location>
</feature>
<dbReference type="Proteomes" id="UP000481872">
    <property type="component" value="Unassembled WGS sequence"/>
</dbReference>
<dbReference type="PANTHER" id="PTHR33490:SF3">
    <property type="entry name" value="CONSERVED INTEGRAL MEMBRANE PROTEIN"/>
    <property type="match status" value="1"/>
</dbReference>
<sequence length="419" mass="47907">MFSFDKCINLDANLEPYNYKRWCYILKNNVVNIILIAVFIYPIIIGFLKKNSSEALKEVINSIFTSLALIVSIIIGSKKVWIIFQMHNEGKFNNIYEYLPNWIMNLCTKNLFITRIVVTISFILVIQGILVFILWVASSIILTPILEAIDNSLKRKSNLARRIYGALFQSPKAICNLVVLCFLLSFGAMFNKNPKYMNTLEKSQIYTYLSNNVVNPVINSNVVKNLPQVVNDSFKIIVEDTDISKNDKSVFNEYLDRKAIIYYNGITLDEGVKSSASINKTALSIVKENGSTYEKSEDIYNWIGNNIKYDDEKAMEVISNNLKIVKSGAVEAFNTGKGVCFDYACLFVAMCRANDIQVRMVIGEGFNGEQWVSHSWNEFYDESSDRWISVDTTFYSGGNYFDNNNFENDHRNSKVVGQW</sequence>
<evidence type="ECO:0000259" key="2">
    <source>
        <dbReference type="SMART" id="SM00460"/>
    </source>
</evidence>
<comment type="caution">
    <text evidence="3">The sequence shown here is derived from an EMBL/GenBank/DDBJ whole genome shotgun (WGS) entry which is preliminary data.</text>
</comment>
<dbReference type="Gene3D" id="3.10.620.30">
    <property type="match status" value="1"/>
</dbReference>
<keyword evidence="1" id="KW-0472">Membrane</keyword>
<dbReference type="EMBL" id="JAAGPU010000020">
    <property type="protein sequence ID" value="NEU05404.1"/>
    <property type="molecule type" value="Genomic_DNA"/>
</dbReference>
<keyword evidence="4" id="KW-1185">Reference proteome</keyword>
<gene>
    <name evidence="3" type="ORF">G3M99_11165</name>
</gene>
<keyword evidence="1" id="KW-0812">Transmembrane</keyword>
<dbReference type="InterPro" id="IPR002931">
    <property type="entry name" value="Transglutaminase-like"/>
</dbReference>
<protein>
    <submittedName>
        <fullName evidence="3">Transglutaminase domain-containing protein</fullName>
    </submittedName>
</protein>
<dbReference type="SMART" id="SM00460">
    <property type="entry name" value="TGc"/>
    <property type="match status" value="1"/>
</dbReference>
<keyword evidence="1" id="KW-1133">Transmembrane helix</keyword>
<evidence type="ECO:0000313" key="4">
    <source>
        <dbReference type="Proteomes" id="UP000481872"/>
    </source>
</evidence>
<accession>A0A6M0H566</accession>
<proteinExistence type="predicted"/>
<dbReference type="Pfam" id="PF01841">
    <property type="entry name" value="Transglut_core"/>
    <property type="match status" value="1"/>
</dbReference>
<evidence type="ECO:0000256" key="1">
    <source>
        <dbReference type="SAM" id="Phobius"/>
    </source>
</evidence>
<dbReference type="SUPFAM" id="SSF54001">
    <property type="entry name" value="Cysteine proteinases"/>
    <property type="match status" value="1"/>
</dbReference>
<dbReference type="PANTHER" id="PTHR33490">
    <property type="entry name" value="BLR5614 PROTEIN-RELATED"/>
    <property type="match status" value="1"/>
</dbReference>
<feature type="domain" description="Transglutaminase-like" evidence="2">
    <location>
        <begin position="332"/>
        <end position="394"/>
    </location>
</feature>
<feature type="transmembrane region" description="Helical" evidence="1">
    <location>
        <begin position="60"/>
        <end position="84"/>
    </location>
</feature>
<feature type="transmembrane region" description="Helical" evidence="1">
    <location>
        <begin position="30"/>
        <end position="48"/>
    </location>
</feature>
<name>A0A6M0H566_9CLOT</name>
<evidence type="ECO:0000313" key="3">
    <source>
        <dbReference type="EMBL" id="NEU05404.1"/>
    </source>
</evidence>
<dbReference type="InterPro" id="IPR038765">
    <property type="entry name" value="Papain-like_cys_pep_sf"/>
</dbReference>
<reference evidence="3 4" key="1">
    <citation type="submission" date="2020-02" db="EMBL/GenBank/DDBJ databases">
        <title>Genome assembly of a novel Clostridium senegalense strain.</title>
        <authorList>
            <person name="Gupta T.B."/>
            <person name="Jauregui R."/>
            <person name="Maclean P."/>
            <person name="Nawarathana A."/>
            <person name="Brightwell G."/>
        </authorList>
    </citation>
    <scope>NUCLEOTIDE SEQUENCE [LARGE SCALE GENOMIC DNA]</scope>
    <source>
        <strain evidence="3 4">AGRFS4</strain>
    </source>
</reference>
<organism evidence="3 4">
    <name type="scientific">Clostridium senegalense</name>
    <dbReference type="NCBI Taxonomy" id="1465809"/>
    <lineage>
        <taxon>Bacteria</taxon>
        <taxon>Bacillati</taxon>
        <taxon>Bacillota</taxon>
        <taxon>Clostridia</taxon>
        <taxon>Eubacteriales</taxon>
        <taxon>Clostridiaceae</taxon>
        <taxon>Clostridium</taxon>
    </lineage>
</organism>